<comment type="caution">
    <text evidence="2">The sequence shown here is derived from an EMBL/GenBank/DDBJ whole genome shotgun (WGS) entry which is preliminary data.</text>
</comment>
<dbReference type="EMBL" id="JAARRG010000001">
    <property type="protein sequence ID" value="MBC1484807.1"/>
    <property type="molecule type" value="Genomic_DNA"/>
</dbReference>
<evidence type="ECO:0000313" key="3">
    <source>
        <dbReference type="Proteomes" id="UP000523362"/>
    </source>
</evidence>
<gene>
    <name evidence="2" type="ORF">HB897_01020</name>
</gene>
<dbReference type="RefSeq" id="WP_075702956.1">
    <property type="nucleotide sequence ID" value="NZ_CP063071.1"/>
</dbReference>
<protein>
    <submittedName>
        <fullName evidence="2">Alpha/beta hydrolase</fullName>
    </submittedName>
</protein>
<feature type="domain" description="Alpha/beta hydrolase fold-5" evidence="1">
    <location>
        <begin position="63"/>
        <end position="227"/>
    </location>
</feature>
<keyword evidence="2" id="KW-0378">Hydrolase</keyword>
<dbReference type="Proteomes" id="UP000523362">
    <property type="component" value="Unassembled WGS sequence"/>
</dbReference>
<evidence type="ECO:0000259" key="1">
    <source>
        <dbReference type="Pfam" id="PF12695"/>
    </source>
</evidence>
<evidence type="ECO:0000313" key="2">
    <source>
        <dbReference type="EMBL" id="MBC1484807.1"/>
    </source>
</evidence>
<sequence>MKKIAIFGSIIVLLGLMVWGYLYFNSEPSDVAENAANSTKTVDVLEENNILVFTPRKTDAGMSVILYPGAFIDGLSYAPLAKELASSGYKTYIVEMPMNLAVFGKNRAADIIDEAPDEKFVIGGHSLGGVMSSRFAHDNEDEIQGVFFLASYPDEKGTLKNASFPAISITATNDKVLNKDSYNESKKYLPKDTTFVSIEGGNHAQFGSYGTQHGDGKATISGTEQTEQVANAMISWLKTSVQNQAK</sequence>
<dbReference type="SUPFAM" id="SSF53474">
    <property type="entry name" value="alpha/beta-Hydrolases"/>
    <property type="match status" value="1"/>
</dbReference>
<dbReference type="Gene3D" id="3.40.50.1820">
    <property type="entry name" value="alpha/beta hydrolase"/>
    <property type="match status" value="1"/>
</dbReference>
<dbReference type="InterPro" id="IPR029058">
    <property type="entry name" value="AB_hydrolase_fold"/>
</dbReference>
<dbReference type="AlphaFoldDB" id="A0A7X0WZI9"/>
<reference evidence="2 3" key="1">
    <citation type="submission" date="2020-03" db="EMBL/GenBank/DDBJ databases">
        <title>Soil Listeria distribution.</title>
        <authorList>
            <person name="Liao J."/>
            <person name="Wiedmann M."/>
        </authorList>
    </citation>
    <scope>NUCLEOTIDE SEQUENCE [LARGE SCALE GENOMIC DNA]</scope>
    <source>
        <strain evidence="2 3">FSL L7-1560</strain>
    </source>
</reference>
<accession>A0A7X0WZI9</accession>
<dbReference type="InterPro" id="IPR029059">
    <property type="entry name" value="AB_hydrolase_5"/>
</dbReference>
<name>A0A7X0WZI9_LISSE</name>
<proteinExistence type="predicted"/>
<dbReference type="Pfam" id="PF12695">
    <property type="entry name" value="Abhydrolase_5"/>
    <property type="match status" value="1"/>
</dbReference>
<dbReference type="GO" id="GO:0016787">
    <property type="term" value="F:hydrolase activity"/>
    <property type="evidence" value="ECO:0007669"/>
    <property type="project" value="UniProtKB-KW"/>
</dbReference>
<organism evidence="2 3">
    <name type="scientific">Listeria seeligeri</name>
    <dbReference type="NCBI Taxonomy" id="1640"/>
    <lineage>
        <taxon>Bacteria</taxon>
        <taxon>Bacillati</taxon>
        <taxon>Bacillota</taxon>
        <taxon>Bacilli</taxon>
        <taxon>Bacillales</taxon>
        <taxon>Listeriaceae</taxon>
        <taxon>Listeria</taxon>
    </lineage>
</organism>